<dbReference type="GO" id="GO:0003865">
    <property type="term" value="F:3-oxo-5-alpha-steroid 4-dehydrogenase activity"/>
    <property type="evidence" value="ECO:0007669"/>
    <property type="project" value="TreeGrafter"/>
</dbReference>
<keyword evidence="2 5" id="KW-0812">Transmembrane</keyword>
<keyword evidence="5" id="KW-0256">Endoplasmic reticulum</keyword>
<comment type="catalytic activity">
    <reaction evidence="5">
        <text>a di-trans,poly-cis-dolichal + NADP(+) = a di-trans,poly-cis-polyprenal + NADPH + H(+)</text>
        <dbReference type="Rhea" id="RHEA:80727"/>
        <dbReference type="Rhea" id="RHEA-COMP:19536"/>
        <dbReference type="Rhea" id="RHEA-COMP:19537"/>
        <dbReference type="ChEBI" id="CHEBI:15378"/>
        <dbReference type="ChEBI" id="CHEBI:57783"/>
        <dbReference type="ChEBI" id="CHEBI:58349"/>
        <dbReference type="ChEBI" id="CHEBI:231623"/>
        <dbReference type="ChEBI" id="CHEBI:231637"/>
        <dbReference type="EC" id="1.3.1.94"/>
    </reaction>
    <physiologicalReaction direction="right-to-left" evidence="5">
        <dbReference type="Rhea" id="RHEA:80729"/>
    </physiologicalReaction>
</comment>
<dbReference type="AlphaFoldDB" id="A0A9P7BCW6"/>
<feature type="domain" description="3-oxo-5-alpha-steroid 4-dehydrogenase C-terminal" evidence="6">
    <location>
        <begin position="13"/>
        <end position="118"/>
    </location>
</feature>
<protein>
    <recommendedName>
        <fullName evidence="5">Polyprenal reductase</fullName>
        <ecNumber evidence="5">1.3.1.94</ecNumber>
    </recommendedName>
</protein>
<evidence type="ECO:0000256" key="1">
    <source>
        <dbReference type="ARBA" id="ARBA00004127"/>
    </source>
</evidence>
<evidence type="ECO:0000256" key="5">
    <source>
        <dbReference type="RuleBase" id="RU367081"/>
    </source>
</evidence>
<comment type="function">
    <text evidence="5">Plays a key role in early steps of protein N-linked glycosylation by being involved in the conversion of polyprenol into dolichol. Acts as a polyprenal reductase that mediates the reduction of polyprenal into dolichal in a NADP-dependent mechanism. Dolichols are required for the synthesis of dolichol-linked monosaccharides and the oligosaccharide precursor used for N-glycosylation.</text>
</comment>
<dbReference type="PANTHER" id="PTHR14624:SF0">
    <property type="entry name" value="POLYPRENOL REDUCTASE"/>
    <property type="match status" value="1"/>
</dbReference>
<dbReference type="GO" id="GO:0016095">
    <property type="term" value="P:polyprenol catabolic process"/>
    <property type="evidence" value="ECO:0007669"/>
    <property type="project" value="UniProtKB-UniRule"/>
</dbReference>
<reference evidence="7" key="1">
    <citation type="submission" date="2020-11" db="EMBL/GenBank/DDBJ databases">
        <title>Kefir isolates.</title>
        <authorList>
            <person name="Marcisauskas S."/>
            <person name="Kim Y."/>
            <person name="Blasche S."/>
        </authorList>
    </citation>
    <scope>NUCLEOTIDE SEQUENCE</scope>
    <source>
        <strain evidence="7">Olga-1</strain>
    </source>
</reference>
<dbReference type="InterPro" id="IPR039698">
    <property type="entry name" value="Dfg10/SRD5A3"/>
</dbReference>
<name>A0A9P7BCW6_9ASCO</name>
<keyword evidence="5" id="KW-0560">Oxidoreductase</keyword>
<keyword evidence="4 5" id="KW-0472">Membrane</keyword>
<dbReference type="Proteomes" id="UP000697127">
    <property type="component" value="Unassembled WGS sequence"/>
</dbReference>
<dbReference type="InterPro" id="IPR001104">
    <property type="entry name" value="3-oxo-5_a-steroid_4-DH_C"/>
</dbReference>
<comment type="similarity">
    <text evidence="5">Belongs to the steroid 5-alpha reductase family. Polyprenal reductase subfamily.</text>
</comment>
<dbReference type="Pfam" id="PF02544">
    <property type="entry name" value="Steroid_dh"/>
    <property type="match status" value="1"/>
</dbReference>
<dbReference type="PANTHER" id="PTHR14624">
    <property type="entry name" value="DFG10 PROTEIN"/>
    <property type="match status" value="1"/>
</dbReference>
<accession>A0A9P7BCW6</accession>
<keyword evidence="5" id="KW-0521">NADP</keyword>
<comment type="caution">
    <text evidence="5">Lacks conserved residue(s) required for the propagation of feature annotation.</text>
</comment>
<feature type="transmembrane region" description="Helical" evidence="5">
    <location>
        <begin position="12"/>
        <end position="31"/>
    </location>
</feature>
<dbReference type="EMBL" id="PUHW01000263">
    <property type="protein sequence ID" value="KAG0687422.1"/>
    <property type="molecule type" value="Genomic_DNA"/>
</dbReference>
<comment type="pathway">
    <text evidence="5">Protein modification; protein glycosylation.</text>
</comment>
<gene>
    <name evidence="7" type="primary">DFG10</name>
    <name evidence="7" type="ORF">C6P40_002364</name>
</gene>
<organism evidence="7 8">
    <name type="scientific">Pichia californica</name>
    <dbReference type="NCBI Taxonomy" id="460514"/>
    <lineage>
        <taxon>Eukaryota</taxon>
        <taxon>Fungi</taxon>
        <taxon>Dikarya</taxon>
        <taxon>Ascomycota</taxon>
        <taxon>Saccharomycotina</taxon>
        <taxon>Pichiomycetes</taxon>
        <taxon>Pichiales</taxon>
        <taxon>Pichiaceae</taxon>
        <taxon>Pichia</taxon>
    </lineage>
</organism>
<comment type="caution">
    <text evidence="7">The sequence shown here is derived from an EMBL/GenBank/DDBJ whole genome shotgun (WGS) entry which is preliminary data.</text>
</comment>
<keyword evidence="3 5" id="KW-1133">Transmembrane helix</keyword>
<comment type="subcellular location">
    <subcellularLocation>
        <location evidence="1">Endomembrane system</location>
        <topology evidence="1">Multi-pass membrane protein</topology>
    </subcellularLocation>
    <subcellularLocation>
        <location evidence="5">Endoplasmic reticulum membrane</location>
    </subcellularLocation>
</comment>
<evidence type="ECO:0000256" key="2">
    <source>
        <dbReference type="ARBA" id="ARBA00022692"/>
    </source>
</evidence>
<evidence type="ECO:0000256" key="3">
    <source>
        <dbReference type="ARBA" id="ARBA00022989"/>
    </source>
</evidence>
<evidence type="ECO:0000313" key="7">
    <source>
        <dbReference type="EMBL" id="KAG0687422.1"/>
    </source>
</evidence>
<dbReference type="EC" id="1.3.1.94" evidence="5"/>
<evidence type="ECO:0000256" key="4">
    <source>
        <dbReference type="ARBA" id="ARBA00023136"/>
    </source>
</evidence>
<dbReference type="GO" id="GO:0006488">
    <property type="term" value="P:dolichol-linked oligosaccharide biosynthetic process"/>
    <property type="evidence" value="ECO:0007669"/>
    <property type="project" value="UniProtKB-UniRule"/>
</dbReference>
<evidence type="ECO:0000313" key="8">
    <source>
        <dbReference type="Proteomes" id="UP000697127"/>
    </source>
</evidence>
<feature type="transmembrane region" description="Helical" evidence="5">
    <location>
        <begin position="63"/>
        <end position="86"/>
    </location>
</feature>
<proteinExistence type="inferred from homology"/>
<dbReference type="PROSITE" id="PS50244">
    <property type="entry name" value="S5A_REDUCTASE"/>
    <property type="match status" value="1"/>
</dbReference>
<dbReference type="GO" id="GO:0005789">
    <property type="term" value="C:endoplasmic reticulum membrane"/>
    <property type="evidence" value="ECO:0007669"/>
    <property type="project" value="UniProtKB-SubCell"/>
</dbReference>
<evidence type="ECO:0000259" key="6">
    <source>
        <dbReference type="Pfam" id="PF02544"/>
    </source>
</evidence>
<dbReference type="GO" id="GO:0102389">
    <property type="term" value="F:polyprenol reductase activity"/>
    <property type="evidence" value="ECO:0007669"/>
    <property type="project" value="UniProtKB-UniRule"/>
</dbReference>
<dbReference type="OrthoDB" id="541710at2759"/>
<dbReference type="GO" id="GO:0160198">
    <property type="term" value="F:polyprenal reductase activity"/>
    <property type="evidence" value="ECO:0007669"/>
    <property type="project" value="UniProtKB-EC"/>
</dbReference>
<sequence>MYFLNQCSHPKIINIVIAFIIFLFASYDQWINHNILSNQIKYTLPNYGLFKYVICPHYFDESMIYLSLLIIKPCISFIIIFLWVLINLTISANQSYIFYKEKKEIKISNHYIIIPFIY</sequence>
<keyword evidence="8" id="KW-1185">Reference proteome</keyword>